<dbReference type="Gene3D" id="3.30.420.40">
    <property type="match status" value="2"/>
</dbReference>
<evidence type="ECO:0000256" key="4">
    <source>
        <dbReference type="ARBA" id="ARBA00023014"/>
    </source>
</evidence>
<evidence type="ECO:0000259" key="5">
    <source>
        <dbReference type="Pfam" id="PF01869"/>
    </source>
</evidence>
<dbReference type="InterPro" id="IPR002731">
    <property type="entry name" value="ATPase_BadF"/>
</dbReference>
<accession>A0A3B1B5U4</accession>
<dbReference type="AlphaFoldDB" id="A0A3B1B5U4"/>
<evidence type="ECO:0000256" key="2">
    <source>
        <dbReference type="ARBA" id="ARBA00022723"/>
    </source>
</evidence>
<keyword evidence="3" id="KW-0408">Iron</keyword>
<comment type="cofactor">
    <cofactor evidence="1">
        <name>[4Fe-4S] cluster</name>
        <dbReference type="ChEBI" id="CHEBI:49883"/>
    </cofactor>
</comment>
<dbReference type="InterPro" id="IPR051805">
    <property type="entry name" value="Dehydratase_Activator_Redct"/>
</dbReference>
<organism evidence="6">
    <name type="scientific">hydrothermal vent metagenome</name>
    <dbReference type="NCBI Taxonomy" id="652676"/>
    <lineage>
        <taxon>unclassified sequences</taxon>
        <taxon>metagenomes</taxon>
        <taxon>ecological metagenomes</taxon>
    </lineage>
</organism>
<evidence type="ECO:0000256" key="1">
    <source>
        <dbReference type="ARBA" id="ARBA00001966"/>
    </source>
</evidence>
<dbReference type="GO" id="GO:0046872">
    <property type="term" value="F:metal ion binding"/>
    <property type="evidence" value="ECO:0007669"/>
    <property type="project" value="UniProtKB-KW"/>
</dbReference>
<keyword evidence="2" id="KW-0479">Metal-binding</keyword>
<dbReference type="InterPro" id="IPR043129">
    <property type="entry name" value="ATPase_NBD"/>
</dbReference>
<reference evidence="6" key="1">
    <citation type="submission" date="2018-06" db="EMBL/GenBank/DDBJ databases">
        <authorList>
            <person name="Zhirakovskaya E."/>
        </authorList>
    </citation>
    <scope>NUCLEOTIDE SEQUENCE</scope>
</reference>
<feature type="domain" description="ATPase BadF/BadG/BcrA/BcrD type" evidence="5">
    <location>
        <begin position="10"/>
        <end position="270"/>
    </location>
</feature>
<evidence type="ECO:0000256" key="3">
    <source>
        <dbReference type="ARBA" id="ARBA00023004"/>
    </source>
</evidence>
<dbReference type="CDD" id="cd24036">
    <property type="entry name" value="ASKHA_NBD_BcrAD_BadFG_HgdC_HadI"/>
    <property type="match status" value="1"/>
</dbReference>
<dbReference type="EMBL" id="UOFW01000181">
    <property type="protein sequence ID" value="VAX06738.1"/>
    <property type="molecule type" value="Genomic_DNA"/>
</dbReference>
<dbReference type="PANTHER" id="PTHR32329:SF5">
    <property type="entry name" value="ACTIVATOR OF 2-HYDROXYACYL-COA DEHYDRATASE"/>
    <property type="match status" value="1"/>
</dbReference>
<dbReference type="NCBIfam" id="TIGR00241">
    <property type="entry name" value="CoA_E_activ"/>
    <property type="match status" value="1"/>
</dbReference>
<evidence type="ECO:0000313" key="6">
    <source>
        <dbReference type="EMBL" id="VAX06738.1"/>
    </source>
</evidence>
<dbReference type="SUPFAM" id="SSF53067">
    <property type="entry name" value="Actin-like ATPase domain"/>
    <property type="match status" value="1"/>
</dbReference>
<name>A0A3B1B5U4_9ZZZZ</name>
<protein>
    <recommendedName>
        <fullName evidence="5">ATPase BadF/BadG/BcrA/BcrD type domain-containing protein</fullName>
    </recommendedName>
</protein>
<sequence length="274" mass="30011">MAGTEEIYWGVDCGSSQIKVVALDRQGNILLKRKKKTLFPLQDHVRQALAGESGDLSPFQNDGSHDIKEGHKIIATGYGRKYISFAHDALTEIKAHFIGVQKQCGLKDAYSIIDIGGQDSKVITACNNKVDQFVINRKCAAGTGAYIEELGHRLEVPLEDMTELARGNDKELSLNSFCTVFSGQEVIKTLMNGERIENIIYALYSSVVKRVMEMTAITTNVVVFSGGVLEYHPELVTMFARKLEENNANITCILSPNAQYCGAIGAAAYGLKPS</sequence>
<dbReference type="InterPro" id="IPR008275">
    <property type="entry name" value="CoA_E_activase_dom"/>
</dbReference>
<keyword evidence="4" id="KW-0411">Iron-sulfur</keyword>
<proteinExistence type="predicted"/>
<dbReference type="PANTHER" id="PTHR32329">
    <property type="entry name" value="BIFUNCTIONAL PROTEIN [INCLUDES 2-HYDROXYACYL-COA DEHYDRATASE (N-TER) AND ITS ACTIVATOR DOMAIN (C_TERM)-RELATED"/>
    <property type="match status" value="1"/>
</dbReference>
<dbReference type="Pfam" id="PF01869">
    <property type="entry name" value="BcrAD_BadFG"/>
    <property type="match status" value="1"/>
</dbReference>
<dbReference type="GO" id="GO:0051536">
    <property type="term" value="F:iron-sulfur cluster binding"/>
    <property type="evidence" value="ECO:0007669"/>
    <property type="project" value="UniProtKB-KW"/>
</dbReference>
<gene>
    <name evidence="6" type="ORF">MNBD_ALPHA03-364</name>
</gene>